<name>A0A504XQN0_FASGI</name>
<evidence type="ECO:0000313" key="4">
    <source>
        <dbReference type="EMBL" id="TPP49829.1"/>
    </source>
</evidence>
<proteinExistence type="predicted"/>
<dbReference type="STRING" id="46835.A0A504XQN0"/>
<keyword evidence="5" id="KW-1185">Reference proteome</keyword>
<keyword evidence="2" id="KW-0009">Actin-binding</keyword>
<dbReference type="Gene3D" id="1.10.418.10">
    <property type="entry name" value="Calponin-like domain"/>
    <property type="match status" value="1"/>
</dbReference>
<gene>
    <name evidence="4" type="ORF">FGIG_08432</name>
</gene>
<dbReference type="AlphaFoldDB" id="A0A504XQN0"/>
<feature type="domain" description="Calponin-homology (CH)" evidence="3">
    <location>
        <begin position="1"/>
        <end position="51"/>
    </location>
</feature>
<dbReference type="InterPro" id="IPR036872">
    <property type="entry name" value="CH_dom_sf"/>
</dbReference>
<keyword evidence="1" id="KW-0677">Repeat</keyword>
<organism evidence="4 5">
    <name type="scientific">Fasciola gigantica</name>
    <name type="common">Giant liver fluke</name>
    <dbReference type="NCBI Taxonomy" id="46835"/>
    <lineage>
        <taxon>Eukaryota</taxon>
        <taxon>Metazoa</taxon>
        <taxon>Spiralia</taxon>
        <taxon>Lophotrochozoa</taxon>
        <taxon>Platyhelminthes</taxon>
        <taxon>Trematoda</taxon>
        <taxon>Digenea</taxon>
        <taxon>Plagiorchiida</taxon>
        <taxon>Echinostomata</taxon>
        <taxon>Echinostomatoidea</taxon>
        <taxon>Fasciolidae</taxon>
        <taxon>Fasciola</taxon>
    </lineage>
</organism>
<dbReference type="EMBL" id="SUNJ01015607">
    <property type="protein sequence ID" value="TPP49829.1"/>
    <property type="molecule type" value="Genomic_DNA"/>
</dbReference>
<dbReference type="PANTHER" id="PTHR11915">
    <property type="entry name" value="SPECTRIN/FILAMIN RELATED CYTOSKELETAL PROTEIN"/>
    <property type="match status" value="1"/>
</dbReference>
<dbReference type="Proteomes" id="UP000316759">
    <property type="component" value="Unassembled WGS sequence"/>
</dbReference>
<dbReference type="OrthoDB" id="18853at2759"/>
<dbReference type="GO" id="GO:0003779">
    <property type="term" value="F:actin binding"/>
    <property type="evidence" value="ECO:0007669"/>
    <property type="project" value="UniProtKB-KW"/>
</dbReference>
<dbReference type="Pfam" id="PF00307">
    <property type="entry name" value="CH"/>
    <property type="match status" value="1"/>
</dbReference>
<accession>A0A504XQN0</accession>
<reference evidence="4 5" key="1">
    <citation type="submission" date="2019-04" db="EMBL/GenBank/DDBJ databases">
        <title>Annotation for the trematode Fasciola gigantica.</title>
        <authorList>
            <person name="Choi Y.-J."/>
        </authorList>
    </citation>
    <scope>NUCLEOTIDE SEQUENCE [LARGE SCALE GENOMIC DNA]</scope>
    <source>
        <strain evidence="4">Uganda_cow_1</strain>
    </source>
</reference>
<protein>
    <submittedName>
        <fullName evidence="4">Plectin</fullName>
    </submittedName>
</protein>
<dbReference type="InterPro" id="IPR001589">
    <property type="entry name" value="Actinin_actin-bd_CS"/>
</dbReference>
<dbReference type="PROSITE" id="PS00020">
    <property type="entry name" value="ACTININ_2"/>
    <property type="match status" value="1"/>
</dbReference>
<evidence type="ECO:0000256" key="1">
    <source>
        <dbReference type="ARBA" id="ARBA00022737"/>
    </source>
</evidence>
<dbReference type="SUPFAM" id="SSF47576">
    <property type="entry name" value="Calponin-homology domain, CH-domain"/>
    <property type="match status" value="1"/>
</dbReference>
<comment type="caution">
    <text evidence="4">The sequence shown here is derived from an EMBL/GenBank/DDBJ whole genome shotgun (WGS) entry which is preliminary data.</text>
</comment>
<evidence type="ECO:0000259" key="3">
    <source>
        <dbReference type="PROSITE" id="PS50021"/>
    </source>
</evidence>
<sequence>MRIHQLENVSKALRFLCAQGAHIENLGAQDIVDGNPRLTLGLIWTIILHFQKRKMTSIVDVQYRDSSSHGMFDC</sequence>
<evidence type="ECO:0000256" key="2">
    <source>
        <dbReference type="ARBA" id="ARBA00023203"/>
    </source>
</evidence>
<dbReference type="InterPro" id="IPR001715">
    <property type="entry name" value="CH_dom"/>
</dbReference>
<evidence type="ECO:0000313" key="5">
    <source>
        <dbReference type="Proteomes" id="UP000316759"/>
    </source>
</evidence>
<dbReference type="PROSITE" id="PS50021">
    <property type="entry name" value="CH"/>
    <property type="match status" value="1"/>
</dbReference>